<feature type="compositionally biased region" description="Basic and acidic residues" evidence="1">
    <location>
        <begin position="805"/>
        <end position="821"/>
    </location>
</feature>
<feature type="region of interest" description="Disordered" evidence="1">
    <location>
        <begin position="799"/>
        <end position="821"/>
    </location>
</feature>
<organism evidence="2 3">
    <name type="scientific">Ruminobacter amylophilus</name>
    <dbReference type="NCBI Taxonomy" id="867"/>
    <lineage>
        <taxon>Bacteria</taxon>
        <taxon>Pseudomonadati</taxon>
        <taxon>Pseudomonadota</taxon>
        <taxon>Gammaproteobacteria</taxon>
        <taxon>Aeromonadales</taxon>
        <taxon>Succinivibrionaceae</taxon>
        <taxon>Ruminobacter</taxon>
    </lineage>
</organism>
<dbReference type="Pfam" id="PF06986">
    <property type="entry name" value="F_T4SS_TraN"/>
    <property type="match status" value="1"/>
</dbReference>
<dbReference type="EMBL" id="FOXF01000006">
    <property type="protein sequence ID" value="SFP15334.1"/>
    <property type="molecule type" value="Genomic_DNA"/>
</dbReference>
<sequence length="821" mass="89697">MFSEKISSLQHFCIIPFFLSAAAVSADIPSERDFGTGLRQTLAESMTDDVYTSGIIDSLSSAQGLSDMEQLYAGDIVSTHGELTEIMEKERTADITGISENSDSGDCSFGDMLRLSARGTVKCRFEGESADGGEAATDDTGINAGDGNGRHCLLTHDFKAVPPVSFFGTFNYGVCRDEHGCTEFWLGDTRDNSLSGSCTVFEKEIGLTVERPEVIRALILDTVYYDDYIQLWVKAEVEGEKTGNDDESGNGENLWVKLINLPNDDFPPETGGRCELNRSEITRLETDIWPMILKAASVSREESAGRVLNLKIRERVSVTGGGEGYMNFRILYDTGNLVEKDYWGNSECTGLFAGNPRAVLGGKCLERISGDESDVNGNDSGDYECIVRSGIRLCSDAFRMPDFFLRDGRLAGLWDPFCRRLDVYERENDLSDDRPEAEGSVRGDRLRKMLASESGKKVPVDERVQQLSDGFPEPDAGIMAAYDVPDENNEGVEEAALLLQTLQYMQSDVVCTGEQSSERSCSVFKGTADTCRKGYFGRMDCCNAPNTADAGTYIRMITYMAALKTAYASLENTSSAMGSWAGGTQMTGSQGLISGTADSVIGSVMDTAVEKAREEFMQAITARLAEIVENTMGEAAKEALFTETVSEEGISMIQMNPAVIGAMQGVMAAYVAYQLAKTLEEIATSCRPNEIETSMKLKLDSCMYTGRSCTEKVLGKCVVYEQRYCCFSSPLARIVMEQLPESGFDFPDGVCGGIPLSLLSEVDFKKIDLSEWLRYVENTDLLDVSRMSVDGLTGSGSVLNVSGRSDSRQRNAERLQKGAKP</sequence>
<dbReference type="Proteomes" id="UP000243745">
    <property type="component" value="Unassembled WGS sequence"/>
</dbReference>
<accession>A0A662ZFU6</accession>
<evidence type="ECO:0000313" key="3">
    <source>
        <dbReference type="Proteomes" id="UP000243745"/>
    </source>
</evidence>
<proteinExistence type="predicted"/>
<dbReference type="OrthoDB" id="5297981at2"/>
<name>A0A662ZFU6_9GAMM</name>
<reference evidence="2 3" key="1">
    <citation type="submission" date="2016-10" db="EMBL/GenBank/DDBJ databases">
        <authorList>
            <person name="Varghese N."/>
            <person name="Submissions S."/>
        </authorList>
    </citation>
    <scope>NUCLEOTIDE SEQUENCE [LARGE SCALE GENOMIC DNA]</scope>
    <source>
        <strain evidence="2 3">DSM 1361</strain>
    </source>
</reference>
<keyword evidence="3" id="KW-1185">Reference proteome</keyword>
<dbReference type="AlphaFoldDB" id="A0A662ZFU6"/>
<dbReference type="RefSeq" id="WP_093140739.1">
    <property type="nucleotide sequence ID" value="NZ_FOXF01000006.1"/>
</dbReference>
<dbReference type="InterPro" id="IPR014121">
    <property type="entry name" value="TraN_Ftype"/>
</dbReference>
<protein>
    <submittedName>
        <fullName evidence="2">Type-1V conjugative transfer system mating pair stabilisation</fullName>
    </submittedName>
</protein>
<gene>
    <name evidence="2" type="ORF">SAMN02910344_00577</name>
</gene>
<evidence type="ECO:0000256" key="1">
    <source>
        <dbReference type="SAM" id="MobiDB-lite"/>
    </source>
</evidence>
<evidence type="ECO:0000313" key="2">
    <source>
        <dbReference type="EMBL" id="SFP15334.1"/>
    </source>
</evidence>